<sequence length="133" mass="15629">MTKFDPSLCQPHLKMFLGDEYPPSAIFLEYIAGLEMINLENYSQQRVDNVIDGIREIHKALVRHKDPKPRNMMVVVDIPERVVWLDFDRAETYDEDKITVEQQKLIEEEEVMVDECRIAMVGRGQRQQSWAGY</sequence>
<dbReference type="AlphaFoldDB" id="A0A9W4NXU1"/>
<evidence type="ECO:0000313" key="3">
    <source>
        <dbReference type="Proteomes" id="UP001152592"/>
    </source>
</evidence>
<name>A0A9W4NXU1_9EURO</name>
<gene>
    <name evidence="2" type="ORF">PSALAMII_LOCUS10585</name>
</gene>
<dbReference type="EMBL" id="CAJVPD010000298">
    <property type="protein sequence ID" value="CAG8428291.1"/>
    <property type="molecule type" value="Genomic_DNA"/>
</dbReference>
<dbReference type="InterPro" id="IPR000719">
    <property type="entry name" value="Prot_kinase_dom"/>
</dbReference>
<feature type="domain" description="Protein kinase" evidence="1">
    <location>
        <begin position="1"/>
        <end position="133"/>
    </location>
</feature>
<dbReference type="OrthoDB" id="4368462at2759"/>
<accession>A0A9W4NXU1</accession>
<dbReference type="GO" id="GO:0004672">
    <property type="term" value="F:protein kinase activity"/>
    <property type="evidence" value="ECO:0007669"/>
    <property type="project" value="InterPro"/>
</dbReference>
<reference evidence="2" key="1">
    <citation type="submission" date="2021-07" db="EMBL/GenBank/DDBJ databases">
        <authorList>
            <person name="Branca A.L. A."/>
        </authorList>
    </citation>
    <scope>NUCLEOTIDE SEQUENCE</scope>
</reference>
<dbReference type="SUPFAM" id="SSF56112">
    <property type="entry name" value="Protein kinase-like (PK-like)"/>
    <property type="match status" value="1"/>
</dbReference>
<evidence type="ECO:0000313" key="2">
    <source>
        <dbReference type="EMBL" id="CAG8428291.1"/>
    </source>
</evidence>
<evidence type="ECO:0000259" key="1">
    <source>
        <dbReference type="PROSITE" id="PS50011"/>
    </source>
</evidence>
<dbReference type="PROSITE" id="PS50011">
    <property type="entry name" value="PROTEIN_KINASE_DOM"/>
    <property type="match status" value="1"/>
</dbReference>
<dbReference type="Proteomes" id="UP001152592">
    <property type="component" value="Unassembled WGS sequence"/>
</dbReference>
<dbReference type="InterPro" id="IPR011009">
    <property type="entry name" value="Kinase-like_dom_sf"/>
</dbReference>
<proteinExistence type="predicted"/>
<organism evidence="2 3">
    <name type="scientific">Penicillium salamii</name>
    <dbReference type="NCBI Taxonomy" id="1612424"/>
    <lineage>
        <taxon>Eukaryota</taxon>
        <taxon>Fungi</taxon>
        <taxon>Dikarya</taxon>
        <taxon>Ascomycota</taxon>
        <taxon>Pezizomycotina</taxon>
        <taxon>Eurotiomycetes</taxon>
        <taxon>Eurotiomycetidae</taxon>
        <taxon>Eurotiales</taxon>
        <taxon>Aspergillaceae</taxon>
        <taxon>Penicillium</taxon>
    </lineage>
</organism>
<protein>
    <recommendedName>
        <fullName evidence="1">Protein kinase domain-containing protein</fullName>
    </recommendedName>
</protein>
<dbReference type="Gene3D" id="1.10.510.10">
    <property type="entry name" value="Transferase(Phosphotransferase) domain 1"/>
    <property type="match status" value="1"/>
</dbReference>
<dbReference type="GO" id="GO:0005524">
    <property type="term" value="F:ATP binding"/>
    <property type="evidence" value="ECO:0007669"/>
    <property type="project" value="InterPro"/>
</dbReference>
<comment type="caution">
    <text evidence="2">The sequence shown here is derived from an EMBL/GenBank/DDBJ whole genome shotgun (WGS) entry which is preliminary data.</text>
</comment>